<keyword evidence="4" id="KW-0813">Transport</keyword>
<evidence type="ECO:0000256" key="7">
    <source>
        <dbReference type="ARBA" id="ARBA00022927"/>
    </source>
</evidence>
<evidence type="ECO:0000256" key="4">
    <source>
        <dbReference type="ARBA" id="ARBA00022448"/>
    </source>
</evidence>
<sequence>MGQKFRHEDDTESDNENYDLTKEEEDIAYILRYSSGYKEVDINKDDVAYTRGDRMVECLLNSTKYGVSSKQKLFKNRDDAINYCQQFMDKKLYVRVEKKVFRKKDTSDLAKGTKAPKKLKFFISSYKSFEPTSEVYYLWNYNPTLFYKKVIGVIIMLGAVGICLMPLWPAWLKVGCYYVGVGVSSFLGFFIGLYFFQQLLLFSVLFISLGRLRLTLFPNLIAECSFLESFVPLFTYEWRTKKVKKND</sequence>
<evidence type="ECO:0000256" key="10">
    <source>
        <dbReference type="ARBA" id="ARBA00023136"/>
    </source>
</evidence>
<evidence type="ECO:0000256" key="2">
    <source>
        <dbReference type="ARBA" id="ARBA00010604"/>
    </source>
</evidence>
<dbReference type="AlphaFoldDB" id="A0A0N5BSQ5"/>
<keyword evidence="12" id="KW-1185">Reference proteome</keyword>
<keyword evidence="8 11" id="KW-1133">Transmembrane helix</keyword>
<dbReference type="WBParaSite" id="SPAL_0000889700.1">
    <property type="protein sequence ID" value="SPAL_0000889700.1"/>
    <property type="gene ID" value="SPAL_0000889700"/>
</dbReference>
<dbReference type="InterPro" id="IPR004728">
    <property type="entry name" value="Sec62"/>
</dbReference>
<comment type="subcellular location">
    <subcellularLocation>
        <location evidence="1">Endoplasmic reticulum membrane</location>
        <topology evidence="1">Multi-pass membrane protein</topology>
    </subcellularLocation>
</comment>
<organism evidence="12 13">
    <name type="scientific">Strongyloides papillosus</name>
    <name type="common">Intestinal threadworm</name>
    <dbReference type="NCBI Taxonomy" id="174720"/>
    <lineage>
        <taxon>Eukaryota</taxon>
        <taxon>Metazoa</taxon>
        <taxon>Ecdysozoa</taxon>
        <taxon>Nematoda</taxon>
        <taxon>Chromadorea</taxon>
        <taxon>Rhabditida</taxon>
        <taxon>Tylenchina</taxon>
        <taxon>Panagrolaimomorpha</taxon>
        <taxon>Strongyloidoidea</taxon>
        <taxon>Strongyloididae</taxon>
        <taxon>Strongyloides</taxon>
    </lineage>
</organism>
<evidence type="ECO:0000256" key="8">
    <source>
        <dbReference type="ARBA" id="ARBA00022989"/>
    </source>
</evidence>
<evidence type="ECO:0000256" key="9">
    <source>
        <dbReference type="ARBA" id="ARBA00023010"/>
    </source>
</evidence>
<evidence type="ECO:0000313" key="13">
    <source>
        <dbReference type="WBParaSite" id="SPAL_0000889700.1"/>
    </source>
</evidence>
<dbReference type="Pfam" id="PF03839">
    <property type="entry name" value="Sec62"/>
    <property type="match status" value="1"/>
</dbReference>
<keyword evidence="10 11" id="KW-0472">Membrane</keyword>
<evidence type="ECO:0000313" key="12">
    <source>
        <dbReference type="Proteomes" id="UP000046392"/>
    </source>
</evidence>
<reference evidence="13" key="1">
    <citation type="submission" date="2017-02" db="UniProtKB">
        <authorList>
            <consortium name="WormBaseParasite"/>
        </authorList>
    </citation>
    <scope>IDENTIFICATION</scope>
</reference>
<evidence type="ECO:0000256" key="11">
    <source>
        <dbReference type="SAM" id="Phobius"/>
    </source>
</evidence>
<dbReference type="Proteomes" id="UP000046392">
    <property type="component" value="Unplaced"/>
</dbReference>
<keyword evidence="9" id="KW-0811">Translocation</keyword>
<dbReference type="PANTHER" id="PTHR12443">
    <property type="entry name" value="TRANSLOCATION PROTEIN SEC62"/>
    <property type="match status" value="1"/>
</dbReference>
<dbReference type="GO" id="GO:0031204">
    <property type="term" value="P:post-translational protein targeting to membrane, translocation"/>
    <property type="evidence" value="ECO:0007669"/>
    <property type="project" value="TreeGrafter"/>
</dbReference>
<dbReference type="PANTHER" id="PTHR12443:SF9">
    <property type="entry name" value="TRANSLOCATION PROTEIN SEC62"/>
    <property type="match status" value="1"/>
</dbReference>
<keyword evidence="6" id="KW-0256">Endoplasmic reticulum</keyword>
<keyword evidence="5 11" id="KW-0812">Transmembrane</keyword>
<evidence type="ECO:0000256" key="6">
    <source>
        <dbReference type="ARBA" id="ARBA00022824"/>
    </source>
</evidence>
<evidence type="ECO:0000256" key="5">
    <source>
        <dbReference type="ARBA" id="ARBA00022692"/>
    </source>
</evidence>
<proteinExistence type="inferred from homology"/>
<feature type="transmembrane region" description="Helical" evidence="11">
    <location>
        <begin position="150"/>
        <end position="171"/>
    </location>
</feature>
<protein>
    <recommendedName>
        <fullName evidence="3">Translocation protein SEC62</fullName>
    </recommendedName>
</protein>
<keyword evidence="7" id="KW-0653">Protein transport</keyword>
<evidence type="ECO:0000256" key="1">
    <source>
        <dbReference type="ARBA" id="ARBA00004477"/>
    </source>
</evidence>
<dbReference type="STRING" id="174720.A0A0N5BSQ5"/>
<feature type="transmembrane region" description="Helical" evidence="11">
    <location>
        <begin position="177"/>
        <end position="207"/>
    </location>
</feature>
<accession>A0A0N5BSQ5</accession>
<dbReference type="GO" id="GO:0005789">
    <property type="term" value="C:endoplasmic reticulum membrane"/>
    <property type="evidence" value="ECO:0007669"/>
    <property type="project" value="UniProtKB-SubCell"/>
</dbReference>
<evidence type="ECO:0000256" key="3">
    <source>
        <dbReference type="ARBA" id="ARBA00021257"/>
    </source>
</evidence>
<comment type="similarity">
    <text evidence="2">Belongs to the SEC62 family.</text>
</comment>
<name>A0A0N5BSQ5_STREA</name>